<dbReference type="InParanoid" id="A0A674GAS2"/>
<dbReference type="Ensembl" id="ENSTGUT00000034888.1">
    <property type="protein sequence ID" value="ENSTGUP00000019832.1"/>
    <property type="gene ID" value="ENSTGUG00000019571.1"/>
</dbReference>
<reference evidence="1 2" key="1">
    <citation type="journal article" date="2010" name="Nature">
        <title>The genome of a songbird.</title>
        <authorList>
            <person name="Warren W.C."/>
            <person name="Clayton D.F."/>
            <person name="Ellegren H."/>
            <person name="Arnold A.P."/>
            <person name="Hillier L.W."/>
            <person name="Kunstner A."/>
            <person name="Searle S."/>
            <person name="White S."/>
            <person name="Vilella A.J."/>
            <person name="Fairley S."/>
            <person name="Heger A."/>
            <person name="Kong L."/>
            <person name="Ponting C.P."/>
            <person name="Jarvis E.D."/>
            <person name="Mello C.V."/>
            <person name="Minx P."/>
            <person name="Lovell P."/>
            <person name="Velho T.A."/>
            <person name="Ferris M."/>
            <person name="Balakrishnan C.N."/>
            <person name="Sinha S."/>
            <person name="Blatti C."/>
            <person name="London S.E."/>
            <person name="Li Y."/>
            <person name="Lin Y.C."/>
            <person name="George J."/>
            <person name="Sweedler J."/>
            <person name="Southey B."/>
            <person name="Gunaratne P."/>
            <person name="Watson M."/>
            <person name="Nam K."/>
            <person name="Backstrom N."/>
            <person name="Smeds L."/>
            <person name="Nabholz B."/>
            <person name="Itoh Y."/>
            <person name="Whitney O."/>
            <person name="Pfenning A.R."/>
            <person name="Howard J."/>
            <person name="Volker M."/>
            <person name="Skinner B.M."/>
            <person name="Griffin D.K."/>
            <person name="Ye L."/>
            <person name="McLaren W.M."/>
            <person name="Flicek P."/>
            <person name="Quesada V."/>
            <person name="Velasco G."/>
            <person name="Lopez-Otin C."/>
            <person name="Puente X.S."/>
            <person name="Olender T."/>
            <person name="Lancet D."/>
            <person name="Smit A.F."/>
            <person name="Hubley R."/>
            <person name="Konkel M.K."/>
            <person name="Walker J.A."/>
            <person name="Batzer M.A."/>
            <person name="Gu W."/>
            <person name="Pollock D.D."/>
            <person name="Chen L."/>
            <person name="Cheng Z."/>
            <person name="Eichler E.E."/>
            <person name="Stapley J."/>
            <person name="Slate J."/>
            <person name="Ekblom R."/>
            <person name="Birkhead T."/>
            <person name="Burke T."/>
            <person name="Burt D."/>
            <person name="Scharff C."/>
            <person name="Adam I."/>
            <person name="Richard H."/>
            <person name="Sultan M."/>
            <person name="Soldatov A."/>
            <person name="Lehrach H."/>
            <person name="Edwards S.V."/>
            <person name="Yang S.P."/>
            <person name="Li X."/>
            <person name="Graves T."/>
            <person name="Fulton L."/>
            <person name="Nelson J."/>
            <person name="Chinwalla A."/>
            <person name="Hou S."/>
            <person name="Mardis E.R."/>
            <person name="Wilson R.K."/>
        </authorList>
    </citation>
    <scope>NUCLEOTIDE SEQUENCE [LARGE SCALE GENOMIC DNA]</scope>
</reference>
<proteinExistence type="predicted"/>
<reference evidence="1" key="2">
    <citation type="submission" date="2025-08" db="UniProtKB">
        <authorList>
            <consortium name="Ensembl"/>
        </authorList>
    </citation>
    <scope>IDENTIFICATION</scope>
</reference>
<keyword evidence="2" id="KW-1185">Reference proteome</keyword>
<dbReference type="AlphaFoldDB" id="A0A674GAS2"/>
<name>A0A674GAS2_TAEGU</name>
<accession>A0A674GAS2</accession>
<evidence type="ECO:0000313" key="2">
    <source>
        <dbReference type="Proteomes" id="UP000007754"/>
    </source>
</evidence>
<organism evidence="1 2">
    <name type="scientific">Taeniopygia guttata</name>
    <name type="common">Zebra finch</name>
    <name type="synonym">Poephila guttata</name>
    <dbReference type="NCBI Taxonomy" id="59729"/>
    <lineage>
        <taxon>Eukaryota</taxon>
        <taxon>Metazoa</taxon>
        <taxon>Chordata</taxon>
        <taxon>Craniata</taxon>
        <taxon>Vertebrata</taxon>
        <taxon>Euteleostomi</taxon>
        <taxon>Archelosauria</taxon>
        <taxon>Archosauria</taxon>
        <taxon>Dinosauria</taxon>
        <taxon>Saurischia</taxon>
        <taxon>Theropoda</taxon>
        <taxon>Coelurosauria</taxon>
        <taxon>Aves</taxon>
        <taxon>Neognathae</taxon>
        <taxon>Neoaves</taxon>
        <taxon>Telluraves</taxon>
        <taxon>Australaves</taxon>
        <taxon>Passeriformes</taxon>
        <taxon>Passeroidea</taxon>
        <taxon>Estrildidae</taxon>
        <taxon>Estrildinae</taxon>
        <taxon>Taeniopygia</taxon>
    </lineage>
</organism>
<dbReference type="Proteomes" id="UP000007754">
    <property type="component" value="Chromosome 2"/>
</dbReference>
<reference evidence="1" key="3">
    <citation type="submission" date="2025-09" db="UniProtKB">
        <authorList>
            <consortium name="Ensembl"/>
        </authorList>
    </citation>
    <scope>IDENTIFICATION</scope>
</reference>
<sequence>MGLETTAKPSLLQRDKYLEAVIFSGNYTLSFGRCDEILILVFVRHPSYHVHYQTLLHGVTAQALSTA</sequence>
<evidence type="ECO:0000313" key="1">
    <source>
        <dbReference type="Ensembl" id="ENSTGUP00000019832.1"/>
    </source>
</evidence>
<protein>
    <submittedName>
        <fullName evidence="1">Uncharacterized protein</fullName>
    </submittedName>
</protein>